<organism evidence="2">
    <name type="scientific">Enterococcus faecium</name>
    <name type="common">Streptococcus faecium</name>
    <dbReference type="NCBI Taxonomy" id="1352"/>
    <lineage>
        <taxon>Bacteria</taxon>
        <taxon>Bacillati</taxon>
        <taxon>Bacillota</taxon>
        <taxon>Bacilli</taxon>
        <taxon>Lactobacillales</taxon>
        <taxon>Enterococcaceae</taxon>
        <taxon>Enterococcus</taxon>
    </lineage>
</organism>
<dbReference type="Pfam" id="PF18987">
    <property type="entry name" value="DUF5720"/>
    <property type="match status" value="1"/>
</dbReference>
<evidence type="ECO:0000259" key="1">
    <source>
        <dbReference type="Pfam" id="PF18987"/>
    </source>
</evidence>
<proteinExistence type="predicted"/>
<feature type="domain" description="DUF5720" evidence="1">
    <location>
        <begin position="75"/>
        <end position="171"/>
    </location>
</feature>
<reference evidence="2" key="1">
    <citation type="journal article" date="2016" name="J. Antimicrob. Chemother.">
        <title>Characterization of a genomic island harbouring a new vanD allele from Enterococcus faecium N15-508 isolated in Canada.</title>
        <authorList>
            <person name="Boyd D.A."/>
            <person name="Lalancette C."/>
            <person name="Levesque S."/>
            <person name="Golding G.R."/>
        </authorList>
    </citation>
    <scope>NUCLEOTIDE SEQUENCE</scope>
    <source>
        <strain evidence="2">N15-508</strain>
    </source>
</reference>
<sequence>MELNEMEKKMLFQAEGDCQAKILNELYMTVRYSNNFELRETAESLMAKVRVLSDRECMDLVRDIQKNYRLPHPPRTIGERIAEARQQSGAEKLKGHDIMGLERFDPEVKHMIVFDVLSYDSPVGDKGDKMRLFLTEAGYQKFLESQERGEVKLKNHAKVSGGHLHYDRRDHAL</sequence>
<name>A0A140GXJ9_ENTFC</name>
<protein>
    <submittedName>
        <fullName evidence="2">RelE-type toxin</fullName>
    </submittedName>
</protein>
<dbReference type="InterPro" id="IPR043778">
    <property type="entry name" value="DUF5720"/>
</dbReference>
<dbReference type="AlphaFoldDB" id="A0A140GXJ9"/>
<accession>A0A140GXJ9</accession>
<evidence type="ECO:0000313" key="2">
    <source>
        <dbReference type="EMBL" id="AMN85538.1"/>
    </source>
</evidence>
<dbReference type="EMBL" id="KT825491">
    <property type="protein sequence ID" value="AMN85538.1"/>
    <property type="molecule type" value="Genomic_DNA"/>
</dbReference>